<reference evidence="11" key="1">
    <citation type="submission" date="2020-10" db="EMBL/GenBank/DDBJ databases">
        <authorList>
            <person name="Castelo-Branco R."/>
            <person name="Eusebio N."/>
            <person name="Adriana R."/>
            <person name="Vieira A."/>
            <person name="Brugerolle De Fraissinette N."/>
            <person name="Rezende De Castro R."/>
            <person name="Schneider M.P."/>
            <person name="Vasconcelos V."/>
            <person name="Leao P.N."/>
        </authorList>
    </citation>
    <scope>NUCLEOTIDE SEQUENCE</scope>
    <source>
        <strain evidence="11">LEGE 11480</strain>
    </source>
</reference>
<keyword evidence="4 9" id="KW-1015">Disulfide bond</keyword>
<evidence type="ECO:0000313" key="12">
    <source>
        <dbReference type="Proteomes" id="UP000625316"/>
    </source>
</evidence>
<dbReference type="InterPro" id="IPR036249">
    <property type="entry name" value="Thioredoxin-like_sf"/>
</dbReference>
<evidence type="ECO:0000256" key="7">
    <source>
        <dbReference type="PIRNR" id="PIRNR000077"/>
    </source>
</evidence>
<dbReference type="RefSeq" id="WP_264324210.1">
    <property type="nucleotide sequence ID" value="NZ_JADEXQ010000015.1"/>
</dbReference>
<dbReference type="GO" id="GO:0015035">
    <property type="term" value="F:protein-disulfide reductase activity"/>
    <property type="evidence" value="ECO:0007669"/>
    <property type="project" value="UniProtKB-UniRule"/>
</dbReference>
<dbReference type="Pfam" id="PF00085">
    <property type="entry name" value="Thioredoxin"/>
    <property type="match status" value="1"/>
</dbReference>
<dbReference type="Proteomes" id="UP000625316">
    <property type="component" value="Unassembled WGS sequence"/>
</dbReference>
<sequence>MAVKKKYRNLNELLAGSTTPVLVDFYAEWCGPCKMMAKVLEEVNEDLSGRLKIVKIDTEKYPGLASQHNITALPTMVVFNGGKAVHRIEGLMGADELVDRLRPLIR</sequence>
<feature type="site" description="Deprotonates C-terminal active site Cys" evidence="8">
    <location>
        <position position="24"/>
    </location>
</feature>
<dbReference type="InterPro" id="IPR017937">
    <property type="entry name" value="Thioredoxin_CS"/>
</dbReference>
<evidence type="ECO:0000313" key="11">
    <source>
        <dbReference type="EMBL" id="MBE9029391.1"/>
    </source>
</evidence>
<evidence type="ECO:0000256" key="9">
    <source>
        <dbReference type="PIRSR" id="PIRSR000077-4"/>
    </source>
</evidence>
<dbReference type="SUPFAM" id="SSF52833">
    <property type="entry name" value="Thioredoxin-like"/>
    <property type="match status" value="1"/>
</dbReference>
<evidence type="ECO:0000259" key="10">
    <source>
        <dbReference type="PROSITE" id="PS51352"/>
    </source>
</evidence>
<dbReference type="AlphaFoldDB" id="A0A928VIU1"/>
<dbReference type="PANTHER" id="PTHR45663:SF15">
    <property type="entry name" value="THIOREDOXIN Y1, CHLOROPLASTIC"/>
    <property type="match status" value="1"/>
</dbReference>
<keyword evidence="12" id="KW-1185">Reference proteome</keyword>
<keyword evidence="3" id="KW-0249">Electron transport</keyword>
<dbReference type="PRINTS" id="PR00421">
    <property type="entry name" value="THIOREDOXIN"/>
</dbReference>
<evidence type="ECO:0000256" key="1">
    <source>
        <dbReference type="ARBA" id="ARBA00008987"/>
    </source>
</evidence>
<evidence type="ECO:0000256" key="3">
    <source>
        <dbReference type="ARBA" id="ARBA00022982"/>
    </source>
</evidence>
<gene>
    <name evidence="11" type="primary">trxA</name>
    <name evidence="11" type="ORF">IQ266_06390</name>
</gene>
<evidence type="ECO:0000256" key="2">
    <source>
        <dbReference type="ARBA" id="ARBA00022448"/>
    </source>
</evidence>
<accession>A0A928VIU1</accession>
<evidence type="ECO:0000256" key="4">
    <source>
        <dbReference type="ARBA" id="ARBA00023157"/>
    </source>
</evidence>
<dbReference type="CDD" id="cd02947">
    <property type="entry name" value="TRX_family"/>
    <property type="match status" value="1"/>
</dbReference>
<organism evidence="11 12">
    <name type="scientific">Romeriopsis navalis LEGE 11480</name>
    <dbReference type="NCBI Taxonomy" id="2777977"/>
    <lineage>
        <taxon>Bacteria</taxon>
        <taxon>Bacillati</taxon>
        <taxon>Cyanobacteriota</taxon>
        <taxon>Cyanophyceae</taxon>
        <taxon>Leptolyngbyales</taxon>
        <taxon>Leptolyngbyaceae</taxon>
        <taxon>Romeriopsis</taxon>
        <taxon>Romeriopsis navalis</taxon>
    </lineage>
</organism>
<feature type="site" description="Contributes to redox potential value" evidence="8">
    <location>
        <position position="31"/>
    </location>
</feature>
<evidence type="ECO:0000256" key="8">
    <source>
        <dbReference type="PIRSR" id="PIRSR000077-1"/>
    </source>
</evidence>
<dbReference type="PROSITE" id="PS00194">
    <property type="entry name" value="THIOREDOXIN_1"/>
    <property type="match status" value="1"/>
</dbReference>
<dbReference type="InterPro" id="IPR005746">
    <property type="entry name" value="Thioredoxin"/>
</dbReference>
<dbReference type="FunFam" id="3.40.30.10:FF:000001">
    <property type="entry name" value="Thioredoxin"/>
    <property type="match status" value="1"/>
</dbReference>
<dbReference type="GO" id="GO:0005737">
    <property type="term" value="C:cytoplasm"/>
    <property type="evidence" value="ECO:0007669"/>
    <property type="project" value="TreeGrafter"/>
</dbReference>
<feature type="active site" description="Nucleophile" evidence="8">
    <location>
        <position position="33"/>
    </location>
</feature>
<feature type="site" description="Contributes to redox potential value" evidence="8">
    <location>
        <position position="32"/>
    </location>
</feature>
<dbReference type="PANTHER" id="PTHR45663">
    <property type="entry name" value="GEO12009P1"/>
    <property type="match status" value="1"/>
</dbReference>
<name>A0A928VIU1_9CYAN</name>
<feature type="disulfide bond" description="Redox-active" evidence="9">
    <location>
        <begin position="30"/>
        <end position="33"/>
    </location>
</feature>
<keyword evidence="2" id="KW-0813">Transport</keyword>
<evidence type="ECO:0000256" key="6">
    <source>
        <dbReference type="NCBIfam" id="TIGR01068"/>
    </source>
</evidence>
<protein>
    <recommendedName>
        <fullName evidence="6 7">Thioredoxin</fullName>
    </recommendedName>
</protein>
<dbReference type="NCBIfam" id="TIGR01068">
    <property type="entry name" value="thioredoxin"/>
    <property type="match status" value="1"/>
</dbReference>
<evidence type="ECO:0000256" key="5">
    <source>
        <dbReference type="ARBA" id="ARBA00023284"/>
    </source>
</evidence>
<comment type="similarity">
    <text evidence="1 7">Belongs to the thioredoxin family.</text>
</comment>
<dbReference type="InterPro" id="IPR013766">
    <property type="entry name" value="Thioredoxin_domain"/>
</dbReference>
<dbReference type="PROSITE" id="PS51352">
    <property type="entry name" value="THIOREDOXIN_2"/>
    <property type="match status" value="1"/>
</dbReference>
<feature type="active site" description="Nucleophile" evidence="8">
    <location>
        <position position="30"/>
    </location>
</feature>
<dbReference type="PIRSF" id="PIRSF000077">
    <property type="entry name" value="Thioredoxin"/>
    <property type="match status" value="1"/>
</dbReference>
<comment type="caution">
    <text evidence="11">The sequence shown here is derived from an EMBL/GenBank/DDBJ whole genome shotgun (WGS) entry which is preliminary data.</text>
</comment>
<keyword evidence="5 9" id="KW-0676">Redox-active center</keyword>
<feature type="domain" description="Thioredoxin" evidence="10">
    <location>
        <begin position="1"/>
        <end position="106"/>
    </location>
</feature>
<dbReference type="Gene3D" id="3.40.30.10">
    <property type="entry name" value="Glutaredoxin"/>
    <property type="match status" value="1"/>
</dbReference>
<proteinExistence type="inferred from homology"/>
<dbReference type="EMBL" id="JADEXQ010000015">
    <property type="protein sequence ID" value="MBE9029391.1"/>
    <property type="molecule type" value="Genomic_DNA"/>
</dbReference>